<feature type="region of interest" description="Disordered" evidence="1">
    <location>
        <begin position="32"/>
        <end position="67"/>
    </location>
</feature>
<protein>
    <submittedName>
        <fullName evidence="2">Uncharacterized protein</fullName>
    </submittedName>
</protein>
<dbReference type="Proteomes" id="UP000654075">
    <property type="component" value="Unassembled WGS sequence"/>
</dbReference>
<comment type="caution">
    <text evidence="2">The sequence shown here is derived from an EMBL/GenBank/DDBJ whole genome shotgun (WGS) entry which is preliminary data.</text>
</comment>
<organism evidence="2 3">
    <name type="scientific">Polarella glacialis</name>
    <name type="common">Dinoflagellate</name>
    <dbReference type="NCBI Taxonomy" id="89957"/>
    <lineage>
        <taxon>Eukaryota</taxon>
        <taxon>Sar</taxon>
        <taxon>Alveolata</taxon>
        <taxon>Dinophyceae</taxon>
        <taxon>Suessiales</taxon>
        <taxon>Suessiaceae</taxon>
        <taxon>Polarella</taxon>
    </lineage>
</organism>
<keyword evidence="3" id="KW-1185">Reference proteome</keyword>
<feature type="compositionally biased region" description="Polar residues" evidence="1">
    <location>
        <begin position="305"/>
        <end position="314"/>
    </location>
</feature>
<evidence type="ECO:0000256" key="1">
    <source>
        <dbReference type="SAM" id="MobiDB-lite"/>
    </source>
</evidence>
<dbReference type="AlphaFoldDB" id="A0A813HCW9"/>
<gene>
    <name evidence="2" type="ORF">PGLA1383_LOCUS51119</name>
</gene>
<feature type="compositionally biased region" description="Low complexity" evidence="1">
    <location>
        <begin position="272"/>
        <end position="291"/>
    </location>
</feature>
<sequence length="388" mass="40126">MVCWADFSAAVQGPTREAELSESRRVFRYELMEPSDASTRSVSPGASSATSDENLSRSAASGSKAQQACNSPVTLADLGLDLITAVGQPAAVRSTLPRQSAPQSQTARSIPPAATVPPAAAPKASPCILGSFPKQRSRPATIAVPGDASDRTPLGTPAAELATPQRLGFGFGTMATPSSRPPRLACAPHTDASQRSPAGWQATVAPHPDVNIMATSPSKRRQLPVATGDASQRSPTAATPVLAAASPQMSFLGTAGMPVVAGDASQRSPTMASASEKPTSAPSAPSTPSPKGCVLGTKPRDASLRSPTMASSWPSLAVSPMSCGSVDPELLSWIPSPQRRPQPQRPEQHAAPPSDILRRYLFDAGGRQLSGRELEAQLCAAAPENYED</sequence>
<evidence type="ECO:0000313" key="2">
    <source>
        <dbReference type="EMBL" id="CAE8635524.1"/>
    </source>
</evidence>
<feature type="compositionally biased region" description="Polar residues" evidence="1">
    <location>
        <begin position="96"/>
        <end position="108"/>
    </location>
</feature>
<feature type="region of interest" description="Disordered" evidence="1">
    <location>
        <begin position="213"/>
        <end position="239"/>
    </location>
</feature>
<evidence type="ECO:0000313" key="3">
    <source>
        <dbReference type="Proteomes" id="UP000654075"/>
    </source>
</evidence>
<feature type="region of interest" description="Disordered" evidence="1">
    <location>
        <begin position="93"/>
        <end position="154"/>
    </location>
</feature>
<reference evidence="2" key="1">
    <citation type="submission" date="2021-02" db="EMBL/GenBank/DDBJ databases">
        <authorList>
            <person name="Dougan E. K."/>
            <person name="Rhodes N."/>
            <person name="Thang M."/>
            <person name="Chan C."/>
        </authorList>
    </citation>
    <scope>NUCLEOTIDE SEQUENCE</scope>
</reference>
<dbReference type="EMBL" id="CAJNNV010031299">
    <property type="protein sequence ID" value="CAE8635524.1"/>
    <property type="molecule type" value="Genomic_DNA"/>
</dbReference>
<accession>A0A813HCW9</accession>
<feature type="compositionally biased region" description="Low complexity" evidence="1">
    <location>
        <begin position="111"/>
        <end position="126"/>
    </location>
</feature>
<feature type="region of interest" description="Disordered" evidence="1">
    <location>
        <begin position="260"/>
        <end position="355"/>
    </location>
</feature>
<feature type="compositionally biased region" description="Polar residues" evidence="1">
    <location>
        <begin position="36"/>
        <end position="67"/>
    </location>
</feature>
<proteinExistence type="predicted"/>
<name>A0A813HCW9_POLGL</name>